<feature type="transmembrane region" description="Helical" evidence="1">
    <location>
        <begin position="180"/>
        <end position="201"/>
    </location>
</feature>
<feature type="transmembrane region" description="Helical" evidence="1">
    <location>
        <begin position="76"/>
        <end position="100"/>
    </location>
</feature>
<gene>
    <name evidence="3" type="ORF">SAMN05216552_101043</name>
</gene>
<proteinExistence type="predicted"/>
<feature type="domain" description="Phosphatidic acid phosphatase type 2/haloperoxidase" evidence="2">
    <location>
        <begin position="108"/>
        <end position="222"/>
    </location>
</feature>
<dbReference type="Gene3D" id="1.20.144.10">
    <property type="entry name" value="Phosphatidic acid phosphatase type 2/haloperoxidase"/>
    <property type="match status" value="2"/>
</dbReference>
<dbReference type="EMBL" id="FPBO01000010">
    <property type="protein sequence ID" value="SFU79981.1"/>
    <property type="molecule type" value="Genomic_DNA"/>
</dbReference>
<dbReference type="InterPro" id="IPR000326">
    <property type="entry name" value="PAP2/HPO"/>
</dbReference>
<keyword evidence="1" id="KW-0812">Transmembrane</keyword>
<feature type="transmembrane region" description="Helical" evidence="1">
    <location>
        <begin position="146"/>
        <end position="168"/>
    </location>
</feature>
<dbReference type="CDD" id="cd03392">
    <property type="entry name" value="PAP2_like_2"/>
    <property type="match status" value="1"/>
</dbReference>
<reference evidence="4" key="1">
    <citation type="submission" date="2016-10" db="EMBL/GenBank/DDBJ databases">
        <authorList>
            <person name="Varghese N."/>
            <person name="Submissions S."/>
        </authorList>
    </citation>
    <scope>NUCLEOTIDE SEQUENCE [LARGE SCALE GENOMIC DNA]</scope>
    <source>
        <strain evidence="4">CGMCC 1.11014</strain>
    </source>
</reference>
<dbReference type="InterPro" id="IPR036938">
    <property type="entry name" value="PAP2/HPO_sf"/>
</dbReference>
<keyword evidence="1" id="KW-0472">Membrane</keyword>
<dbReference type="PANTHER" id="PTHR14969">
    <property type="entry name" value="SPHINGOSINE-1-PHOSPHATE PHOSPHOHYDROLASE"/>
    <property type="match status" value="1"/>
</dbReference>
<feature type="transmembrane region" description="Helical" evidence="1">
    <location>
        <begin position="207"/>
        <end position="228"/>
    </location>
</feature>
<dbReference type="Pfam" id="PF01569">
    <property type="entry name" value="PAP2"/>
    <property type="match status" value="1"/>
</dbReference>
<keyword evidence="1" id="KW-1133">Transmembrane helix</keyword>
<feature type="transmembrane region" description="Helical" evidence="1">
    <location>
        <begin position="21"/>
        <end position="42"/>
    </location>
</feature>
<evidence type="ECO:0000313" key="4">
    <source>
        <dbReference type="Proteomes" id="UP000199391"/>
    </source>
</evidence>
<dbReference type="PANTHER" id="PTHR14969:SF13">
    <property type="entry name" value="AT30094P"/>
    <property type="match status" value="1"/>
</dbReference>
<evidence type="ECO:0000256" key="1">
    <source>
        <dbReference type="SAM" id="Phobius"/>
    </source>
</evidence>
<dbReference type="SMART" id="SM00014">
    <property type="entry name" value="acidPPc"/>
    <property type="match status" value="1"/>
</dbReference>
<dbReference type="Proteomes" id="UP000199391">
    <property type="component" value="Unassembled WGS sequence"/>
</dbReference>
<name>A0A1I7J4C0_9BURK</name>
<organism evidence="3 4">
    <name type="scientific">Pseudoduganella namucuonensis</name>
    <dbReference type="NCBI Taxonomy" id="1035707"/>
    <lineage>
        <taxon>Bacteria</taxon>
        <taxon>Pseudomonadati</taxon>
        <taxon>Pseudomonadota</taxon>
        <taxon>Betaproteobacteria</taxon>
        <taxon>Burkholderiales</taxon>
        <taxon>Oxalobacteraceae</taxon>
        <taxon>Telluria group</taxon>
        <taxon>Pseudoduganella</taxon>
    </lineage>
</organism>
<dbReference type="SUPFAM" id="SSF48317">
    <property type="entry name" value="Acid phosphatase/Vanadium-dependent haloperoxidase"/>
    <property type="match status" value="1"/>
</dbReference>
<protein>
    <submittedName>
        <fullName evidence="3">Undecaprenyl-diphosphatase</fullName>
    </submittedName>
</protein>
<feature type="transmembrane region" description="Helical" evidence="1">
    <location>
        <begin position="107"/>
        <end position="126"/>
    </location>
</feature>
<evidence type="ECO:0000259" key="2">
    <source>
        <dbReference type="SMART" id="SM00014"/>
    </source>
</evidence>
<dbReference type="OrthoDB" id="9780918at2"/>
<keyword evidence="4" id="KW-1185">Reference proteome</keyword>
<dbReference type="RefSeq" id="WP_093555891.1">
    <property type="nucleotide sequence ID" value="NZ_FPBO01000010.1"/>
</dbReference>
<sequence length="241" mass="26494">MKPSARSRLFRFIEARLTPGGEFGLHLTAGVALLVAAVALFGEVAEDMAELDGLAAFDRHVSDWMHGHAREPYTSLMLLLTHMHSVAGMAVLVSLLALYFWRRRARYWLLALLLTVPGGMLLNVLLKHVYRRARPVFEEPLLALPTYSFPSGHTAAAALFYGLLAAYVVMTARRWRVRALAVAGAAAMVALVAVSRIYLGVHYPTDTLAAALESCGWMAVCITGCSTLRRRREARSLKGET</sequence>
<dbReference type="AlphaFoldDB" id="A0A1I7J4C0"/>
<accession>A0A1I7J4C0</accession>
<evidence type="ECO:0000313" key="3">
    <source>
        <dbReference type="EMBL" id="SFU79981.1"/>
    </source>
</evidence>
<dbReference type="STRING" id="1035707.SAMN05216552_101043"/>